<evidence type="ECO:0000313" key="10">
    <source>
        <dbReference type="Proteomes" id="UP000747542"/>
    </source>
</evidence>
<evidence type="ECO:0000313" key="9">
    <source>
        <dbReference type="EMBL" id="KAG7176815.1"/>
    </source>
</evidence>
<dbReference type="PROSITE" id="PS00657">
    <property type="entry name" value="FORK_HEAD_1"/>
    <property type="match status" value="1"/>
</dbReference>
<keyword evidence="3 6" id="KW-0238">DNA-binding</keyword>
<evidence type="ECO:0000256" key="6">
    <source>
        <dbReference type="PROSITE-ProRule" id="PRU00089"/>
    </source>
</evidence>
<comment type="subcellular location">
    <subcellularLocation>
        <location evidence="1 6">Nucleus</location>
    </subcellularLocation>
</comment>
<reference evidence="9" key="1">
    <citation type="journal article" date="2021" name="Sci. Adv.">
        <title>The American lobster genome reveals insights on longevity, neural, and immune adaptations.</title>
        <authorList>
            <person name="Polinski J.M."/>
            <person name="Zimin A.V."/>
            <person name="Clark K.F."/>
            <person name="Kohn A.B."/>
            <person name="Sadowski N."/>
            <person name="Timp W."/>
            <person name="Ptitsyn A."/>
            <person name="Khanna P."/>
            <person name="Romanova D.Y."/>
            <person name="Williams P."/>
            <person name="Greenwood S.J."/>
            <person name="Moroz L.L."/>
            <person name="Walt D.R."/>
            <person name="Bodnar A.G."/>
        </authorList>
    </citation>
    <scope>NUCLEOTIDE SEQUENCE</scope>
    <source>
        <strain evidence="9">GMGI-L3</strain>
    </source>
</reference>
<keyword evidence="10" id="KW-1185">Reference proteome</keyword>
<dbReference type="PRINTS" id="PR00053">
    <property type="entry name" value="FORKHEAD"/>
</dbReference>
<keyword evidence="4" id="KW-0804">Transcription</keyword>
<evidence type="ECO:0000256" key="4">
    <source>
        <dbReference type="ARBA" id="ARBA00023163"/>
    </source>
</evidence>
<evidence type="ECO:0000256" key="3">
    <source>
        <dbReference type="ARBA" id="ARBA00023125"/>
    </source>
</evidence>
<feature type="region of interest" description="Disordered" evidence="7">
    <location>
        <begin position="81"/>
        <end position="108"/>
    </location>
</feature>
<dbReference type="PANTHER" id="PTHR46078">
    <property type="entry name" value="FORKHEAD BOX PROTEIN J2 FAMILY MEMBER"/>
    <property type="match status" value="1"/>
</dbReference>
<keyword evidence="5 6" id="KW-0539">Nucleus</keyword>
<dbReference type="Pfam" id="PF00250">
    <property type="entry name" value="Forkhead"/>
    <property type="match status" value="1"/>
</dbReference>
<proteinExistence type="predicted"/>
<dbReference type="GO" id="GO:0000978">
    <property type="term" value="F:RNA polymerase II cis-regulatory region sequence-specific DNA binding"/>
    <property type="evidence" value="ECO:0007669"/>
    <property type="project" value="TreeGrafter"/>
</dbReference>
<dbReference type="EMBL" id="JAHLQT010002556">
    <property type="protein sequence ID" value="KAG7176815.1"/>
    <property type="molecule type" value="Genomic_DNA"/>
</dbReference>
<feature type="domain" description="Fork-head" evidence="8">
    <location>
        <begin position="106"/>
        <end position="196"/>
    </location>
</feature>
<sequence length="556" mass="59441">MNINNSANNNDNKSSNLTTTSTITTHNSSNNNNTITTANYNKDAITSKTVSVMAELNKSLTAMDWLPRLNARGTFTGGMWLEGGTDPPELVQADSSTPPSPPTNSKPPYSYANLITLAINSSSRRKMTLAEIYQWIMDNFSYYRQASSGWKNSVRHNLSLNKCFKKVPRTKDDPGKGSYWAIDTSHTDDPLSKRKKQPCPRFNPYLTMSNNVRNDSYTTTVNKNSVNTSTAAAMKAAALSPDVPLRTSSSVINPWSNQTTIDPWTQSQSFWNTIPEGFAVDGRSGANIPMGMGMSVGMGGIGEGEPAGVDGITMKDCDLHLLNNLTPELLREYTDLFTSSSVVNQSAVGGMGFVSGTIPMSVPMPTVTPTFTIVSTRNTPVDTGPIPLQSASGETLETLVADPLLVSNAVPPDDVLRSPQQVSSPGELPLDGSFSLSGHSDVGENSTSLGALSETVSAASHGSGGTVTIMRRERQVSSPQQLSEPLTCLLAPLTPPGQSRNVLYTNATAEDDGLDGALVCGLAEDMEAIQVGLITGSGPHSDDEEITDDFNWDKLL</sequence>
<feature type="region of interest" description="Disordered" evidence="7">
    <location>
        <begin position="411"/>
        <end position="447"/>
    </location>
</feature>
<name>A0A8J5NB56_HOMAM</name>
<evidence type="ECO:0000256" key="1">
    <source>
        <dbReference type="ARBA" id="ARBA00004123"/>
    </source>
</evidence>
<evidence type="ECO:0000256" key="2">
    <source>
        <dbReference type="ARBA" id="ARBA00023015"/>
    </source>
</evidence>
<dbReference type="CDD" id="cd20024">
    <property type="entry name" value="FH_FOXJ2-like"/>
    <property type="match status" value="1"/>
</dbReference>
<feature type="DNA-binding region" description="Fork-head" evidence="6">
    <location>
        <begin position="106"/>
        <end position="196"/>
    </location>
</feature>
<dbReference type="InterPro" id="IPR036388">
    <property type="entry name" value="WH-like_DNA-bd_sf"/>
</dbReference>
<protein>
    <submittedName>
        <fullName evidence="9">Forkhead box protein J3-like</fullName>
    </submittedName>
</protein>
<keyword evidence="2" id="KW-0805">Transcription regulation</keyword>
<dbReference type="InterPro" id="IPR036390">
    <property type="entry name" value="WH_DNA-bd_sf"/>
</dbReference>
<dbReference type="SMART" id="SM00339">
    <property type="entry name" value="FH"/>
    <property type="match status" value="1"/>
</dbReference>
<evidence type="ECO:0000256" key="5">
    <source>
        <dbReference type="ARBA" id="ARBA00023242"/>
    </source>
</evidence>
<dbReference type="PROSITE" id="PS00658">
    <property type="entry name" value="FORK_HEAD_2"/>
    <property type="match status" value="1"/>
</dbReference>
<comment type="caution">
    <text evidence="9">The sequence shown here is derived from an EMBL/GenBank/DDBJ whole genome shotgun (WGS) entry which is preliminary data.</text>
</comment>
<organism evidence="9 10">
    <name type="scientific">Homarus americanus</name>
    <name type="common">American lobster</name>
    <dbReference type="NCBI Taxonomy" id="6706"/>
    <lineage>
        <taxon>Eukaryota</taxon>
        <taxon>Metazoa</taxon>
        <taxon>Ecdysozoa</taxon>
        <taxon>Arthropoda</taxon>
        <taxon>Crustacea</taxon>
        <taxon>Multicrustacea</taxon>
        <taxon>Malacostraca</taxon>
        <taxon>Eumalacostraca</taxon>
        <taxon>Eucarida</taxon>
        <taxon>Decapoda</taxon>
        <taxon>Pleocyemata</taxon>
        <taxon>Astacidea</taxon>
        <taxon>Nephropoidea</taxon>
        <taxon>Nephropidae</taxon>
        <taxon>Homarus</taxon>
    </lineage>
</organism>
<feature type="compositionally biased region" description="Polar residues" evidence="7">
    <location>
        <begin position="434"/>
        <end position="447"/>
    </location>
</feature>
<dbReference type="FunFam" id="1.10.10.10:FF:000030">
    <property type="entry name" value="Forkhead box protein K2"/>
    <property type="match status" value="1"/>
</dbReference>
<dbReference type="GO" id="GO:0000981">
    <property type="term" value="F:DNA-binding transcription factor activity, RNA polymerase II-specific"/>
    <property type="evidence" value="ECO:0007669"/>
    <property type="project" value="TreeGrafter"/>
</dbReference>
<dbReference type="InterPro" id="IPR001766">
    <property type="entry name" value="Fork_head_dom"/>
</dbReference>
<dbReference type="InterPro" id="IPR045912">
    <property type="entry name" value="FOXJ2/3-like"/>
</dbReference>
<dbReference type="InterPro" id="IPR018122">
    <property type="entry name" value="TF_fork_head_CS_1"/>
</dbReference>
<dbReference type="GO" id="GO:0005634">
    <property type="term" value="C:nucleus"/>
    <property type="evidence" value="ECO:0007669"/>
    <property type="project" value="UniProtKB-SubCell"/>
</dbReference>
<evidence type="ECO:0000259" key="8">
    <source>
        <dbReference type="PROSITE" id="PS50039"/>
    </source>
</evidence>
<dbReference type="SUPFAM" id="SSF46785">
    <property type="entry name" value="Winged helix' DNA-binding domain"/>
    <property type="match status" value="1"/>
</dbReference>
<dbReference type="PROSITE" id="PS50039">
    <property type="entry name" value="FORK_HEAD_3"/>
    <property type="match status" value="1"/>
</dbReference>
<gene>
    <name evidence="9" type="primary">FoxJ3-L</name>
    <name evidence="9" type="ORF">Hamer_G022636</name>
</gene>
<evidence type="ECO:0000256" key="7">
    <source>
        <dbReference type="SAM" id="MobiDB-lite"/>
    </source>
</evidence>
<accession>A0A8J5NB56</accession>
<dbReference type="Proteomes" id="UP000747542">
    <property type="component" value="Unassembled WGS sequence"/>
</dbReference>
<feature type="region of interest" description="Disordered" evidence="7">
    <location>
        <begin position="1"/>
        <end position="30"/>
    </location>
</feature>
<dbReference type="PANTHER" id="PTHR46078:SF2">
    <property type="entry name" value="FORK-HEAD DOMAIN-CONTAINING PROTEIN"/>
    <property type="match status" value="1"/>
</dbReference>
<dbReference type="InterPro" id="IPR030456">
    <property type="entry name" value="TF_fork_head_CS_2"/>
</dbReference>
<dbReference type="Gene3D" id="1.10.10.10">
    <property type="entry name" value="Winged helix-like DNA-binding domain superfamily/Winged helix DNA-binding domain"/>
    <property type="match status" value="1"/>
</dbReference>
<dbReference type="AlphaFoldDB" id="A0A8J5NB56"/>